<dbReference type="AlphaFoldDB" id="A0A250IVK2"/>
<dbReference type="Gene3D" id="1.10.390.10">
    <property type="entry name" value="Neutral Protease Domain 2"/>
    <property type="match status" value="1"/>
</dbReference>
<dbReference type="InterPro" id="IPR027268">
    <property type="entry name" value="Peptidase_M4/M1_CTD_sf"/>
</dbReference>
<name>A0A250IVK2_9BACT</name>
<proteinExistence type="predicted"/>
<dbReference type="SUPFAM" id="SSF55486">
    <property type="entry name" value="Metalloproteases ('zincins'), catalytic domain"/>
    <property type="match status" value="1"/>
</dbReference>
<dbReference type="GO" id="GO:0008237">
    <property type="term" value="F:metallopeptidase activity"/>
    <property type="evidence" value="ECO:0007669"/>
    <property type="project" value="InterPro"/>
</dbReference>
<dbReference type="InterPro" id="IPR014782">
    <property type="entry name" value="Peptidase_M1_dom"/>
</dbReference>
<sequence length="611" mass="67143">MRFARGCSEAMRQGKASVCLVGLVLGTTGFLGGCEEPAPSVTEPGTIQHGNEQPQTTPPEPPGEPPPTEPGSTEPPPPSSVDFAARVLHYHYGFDLRPTGNTPHPAHSRLYLKVPATGGDCTVLKGPPGITQVKWNGAAATRVEELTGAWRICGPSLPNQPLVIEADISVPVATYDYTQVGFSQRRDRKGQLASYLMSWVEQCDRLGLCDDAPGQLATFSYEVEHDAADVVLCPGTRLNVSDTQTRCGSYLQQAPTYSSFAIASNPSWVRTTFAEAGPYRLEFFEGPGGLLAPALQSAVFADYLEWITGLLGPLPYGDTLRVAGAPTEFLGMEHPGNIILSEELPVLRSEYADQTRHTLMHEIAHQWAGNRTTMAEAYDFAWKEAIAEYLAYVYEARHWPQDAAKTRAYWDRMARSAMFYPRPEDRPAPFLTFAADVYGTGPMLLFLQLEELLPGGQEDVLRGIQHFLAVPGARTTQHLHESLEQGAHLAPGSLDSYFDAWIHGSNEPDWPYFDVEPTLDEETGHLTLAVTQQTYEGGIYPVKVKVRVQGATQTRDILVDYGLAPTSATLVTPPEPFPEPVIQVTVDPENRVVNRRFFGAIKEAAPPRWHF</sequence>
<gene>
    <name evidence="3" type="ORF">CYFUS_000705</name>
</gene>
<evidence type="ECO:0000259" key="2">
    <source>
        <dbReference type="Pfam" id="PF01433"/>
    </source>
</evidence>
<dbReference type="Proteomes" id="UP000217257">
    <property type="component" value="Chromosome"/>
</dbReference>
<dbReference type="Pfam" id="PF01433">
    <property type="entry name" value="Peptidase_M1"/>
    <property type="match status" value="1"/>
</dbReference>
<dbReference type="GO" id="GO:0008270">
    <property type="term" value="F:zinc ion binding"/>
    <property type="evidence" value="ECO:0007669"/>
    <property type="project" value="InterPro"/>
</dbReference>
<feature type="region of interest" description="Disordered" evidence="1">
    <location>
        <begin position="35"/>
        <end position="81"/>
    </location>
</feature>
<feature type="domain" description="Peptidase M1 membrane alanine aminopeptidase" evidence="2">
    <location>
        <begin position="323"/>
        <end position="415"/>
    </location>
</feature>
<dbReference type="EMBL" id="CP022098">
    <property type="protein sequence ID" value="ATB35293.1"/>
    <property type="molecule type" value="Genomic_DNA"/>
</dbReference>
<dbReference type="PROSITE" id="PS51257">
    <property type="entry name" value="PROKAR_LIPOPROTEIN"/>
    <property type="match status" value="1"/>
</dbReference>
<evidence type="ECO:0000313" key="4">
    <source>
        <dbReference type="Proteomes" id="UP000217257"/>
    </source>
</evidence>
<protein>
    <recommendedName>
        <fullName evidence="2">Peptidase M1 membrane alanine aminopeptidase domain-containing protein</fullName>
    </recommendedName>
</protein>
<evidence type="ECO:0000256" key="1">
    <source>
        <dbReference type="SAM" id="MobiDB-lite"/>
    </source>
</evidence>
<reference evidence="3 4" key="1">
    <citation type="submission" date="2017-06" db="EMBL/GenBank/DDBJ databases">
        <title>Sequencing and comparative analysis of myxobacterial genomes.</title>
        <authorList>
            <person name="Rupp O."/>
            <person name="Goesmann A."/>
            <person name="Sogaard-Andersen L."/>
        </authorList>
    </citation>
    <scope>NUCLEOTIDE SEQUENCE [LARGE SCALE GENOMIC DNA]</scope>
    <source>
        <strain evidence="3 4">DSM 52655</strain>
    </source>
</reference>
<evidence type="ECO:0000313" key="3">
    <source>
        <dbReference type="EMBL" id="ATB35293.1"/>
    </source>
</evidence>
<dbReference type="KEGG" id="cfus:CYFUS_000705"/>
<feature type="compositionally biased region" description="Pro residues" evidence="1">
    <location>
        <begin position="56"/>
        <end position="79"/>
    </location>
</feature>
<organism evidence="3 4">
    <name type="scientific">Cystobacter fuscus</name>
    <dbReference type="NCBI Taxonomy" id="43"/>
    <lineage>
        <taxon>Bacteria</taxon>
        <taxon>Pseudomonadati</taxon>
        <taxon>Myxococcota</taxon>
        <taxon>Myxococcia</taxon>
        <taxon>Myxococcales</taxon>
        <taxon>Cystobacterineae</taxon>
        <taxon>Archangiaceae</taxon>
        <taxon>Cystobacter</taxon>
    </lineage>
</organism>
<accession>A0A250IVK2</accession>